<evidence type="ECO:0000313" key="2">
    <source>
        <dbReference type="EMBL" id="VUW82270.1"/>
    </source>
</evidence>
<evidence type="ECO:0000256" key="1">
    <source>
        <dbReference type="SAM" id="MobiDB-lite"/>
    </source>
</evidence>
<feature type="region of interest" description="Disordered" evidence="1">
    <location>
        <begin position="90"/>
        <end position="112"/>
    </location>
</feature>
<name>A0A564RX53_BIFLI</name>
<dbReference type="Proteomes" id="UP000319252">
    <property type="component" value="Unassembled WGS sequence"/>
</dbReference>
<sequence length="188" mass="21434">MRTSHDNPSQLFLALFQGFRFLGNLPITLVSPRGTYRYPRIIRERSTTLPALSVFADRHGKVQYPLWFHDVPHGWCPEAFIRQHVSMADNRQNDTQPVQPSQPPMASKSIPNPTGPLQTAQISWLMVQSRLRRHRPNSRNGQLRSVISALSASSRSRTPMADRIAWLRDGMVEVTRATNAEKRPNNSK</sequence>
<proteinExistence type="predicted"/>
<organism evidence="2 3">
    <name type="scientific">Bifidobacterium longum subsp. infantis</name>
    <dbReference type="NCBI Taxonomy" id="1682"/>
    <lineage>
        <taxon>Bacteria</taxon>
        <taxon>Bacillati</taxon>
        <taxon>Actinomycetota</taxon>
        <taxon>Actinomycetes</taxon>
        <taxon>Bifidobacteriales</taxon>
        <taxon>Bifidobacteriaceae</taxon>
        <taxon>Bifidobacterium</taxon>
    </lineage>
</organism>
<dbReference type="EMBL" id="CABHML010000014">
    <property type="protein sequence ID" value="VUW82270.1"/>
    <property type="molecule type" value="Genomic_DNA"/>
</dbReference>
<gene>
    <name evidence="2" type="ORF">BLONGUMMC1_00536</name>
</gene>
<reference evidence="2 3" key="1">
    <citation type="submission" date="2019-07" db="EMBL/GenBank/DDBJ databases">
        <authorList>
            <person name="Chang H.-W."/>
            <person name="Raman A."/>
            <person name="Venkatesh S."/>
            <person name="Gehrig J."/>
        </authorList>
    </citation>
    <scope>NUCLEOTIDE SEQUENCE [LARGE SCALE GENOMIC DNA]</scope>
    <source>
        <strain evidence="2">B.longum_ssp_infantis_4</strain>
    </source>
</reference>
<protein>
    <submittedName>
        <fullName evidence="2">Uncharacterized protein</fullName>
    </submittedName>
</protein>
<evidence type="ECO:0000313" key="3">
    <source>
        <dbReference type="Proteomes" id="UP000319252"/>
    </source>
</evidence>
<dbReference type="AlphaFoldDB" id="A0A564RX53"/>
<feature type="compositionally biased region" description="Polar residues" evidence="1">
    <location>
        <begin position="90"/>
        <end position="99"/>
    </location>
</feature>
<accession>A0A564RX53</accession>